<dbReference type="InterPro" id="IPR001173">
    <property type="entry name" value="Glyco_trans_2-like"/>
</dbReference>
<sequence length="312" mass="36480">MLKESEPTVTIILATYNRVKVIGKMLDSIKDQTFKNWECLIIDDGSSDNTEQIVSSHIKNDERFIYLNRPEAYRRGLPGSRNYGLDKAKGDYLIFFDDDDIAHPRNLEICLNGLLNSDNDFFHYCKKSFTTTFPKYREIAGPIDHYEIGSNQFEKVVTNKIALASCTVMWSKKCFVNIRFNESLNYAEEWECYTRILLAGYKGVGIDEILYFNRKHQASNTGEFWKGDKKRRASNEKAIELVIEDLQNKDLLSKYLIRHFVQMSVFLKNKTILEHVLAKSNMAIIEKLKYRFFYKCYPVLVLGHRTKKLLKK</sequence>
<proteinExistence type="predicted"/>
<dbReference type="RefSeq" id="WP_079736028.1">
    <property type="nucleotide sequence ID" value="NZ_LT670848.1"/>
</dbReference>
<dbReference type="AlphaFoldDB" id="A0A1M7NEH7"/>
<reference evidence="3" key="1">
    <citation type="submission" date="2016-11" db="EMBL/GenBank/DDBJ databases">
        <authorList>
            <person name="Varghese N."/>
            <person name="Submissions S."/>
        </authorList>
    </citation>
    <scope>NUCLEOTIDE SEQUENCE [LARGE SCALE GENOMIC DNA]</scope>
    <source>
        <strain evidence="3">ACAM 48</strain>
    </source>
</reference>
<feature type="domain" description="Glycosyltransferase 2-like" evidence="1">
    <location>
        <begin position="10"/>
        <end position="128"/>
    </location>
</feature>
<name>A0A1M7NEH7_9FLAO</name>
<keyword evidence="2" id="KW-0808">Transferase</keyword>
<dbReference type="STRING" id="143223.SAMN05878281_3079"/>
<dbReference type="CDD" id="cd00761">
    <property type="entry name" value="Glyco_tranf_GTA_type"/>
    <property type="match status" value="1"/>
</dbReference>
<evidence type="ECO:0000259" key="1">
    <source>
        <dbReference type="Pfam" id="PF00535"/>
    </source>
</evidence>
<dbReference type="Gene3D" id="3.90.550.10">
    <property type="entry name" value="Spore Coat Polysaccharide Biosynthesis Protein SpsA, Chain A"/>
    <property type="match status" value="1"/>
</dbReference>
<gene>
    <name evidence="2" type="ORF">SAMN05878281_3079</name>
</gene>
<dbReference type="Pfam" id="PF00535">
    <property type="entry name" value="Glycos_transf_2"/>
    <property type="match status" value="1"/>
</dbReference>
<accession>A0A1M7NEH7</accession>
<dbReference type="OrthoDB" id="597270at2"/>
<evidence type="ECO:0000313" key="3">
    <source>
        <dbReference type="Proteomes" id="UP000190235"/>
    </source>
</evidence>
<dbReference type="GO" id="GO:0016740">
    <property type="term" value="F:transferase activity"/>
    <property type="evidence" value="ECO:0007669"/>
    <property type="project" value="UniProtKB-KW"/>
</dbReference>
<organism evidence="2 3">
    <name type="scientific">Salegentibacter salegens</name>
    <dbReference type="NCBI Taxonomy" id="143223"/>
    <lineage>
        <taxon>Bacteria</taxon>
        <taxon>Pseudomonadati</taxon>
        <taxon>Bacteroidota</taxon>
        <taxon>Flavobacteriia</taxon>
        <taxon>Flavobacteriales</taxon>
        <taxon>Flavobacteriaceae</taxon>
        <taxon>Salegentibacter</taxon>
    </lineage>
</organism>
<dbReference type="InterPro" id="IPR050834">
    <property type="entry name" value="Glycosyltransf_2"/>
</dbReference>
<evidence type="ECO:0000313" key="2">
    <source>
        <dbReference type="EMBL" id="SHN02085.1"/>
    </source>
</evidence>
<dbReference type="EMBL" id="LT670848">
    <property type="protein sequence ID" value="SHN02085.1"/>
    <property type="molecule type" value="Genomic_DNA"/>
</dbReference>
<dbReference type="SUPFAM" id="SSF53448">
    <property type="entry name" value="Nucleotide-diphospho-sugar transferases"/>
    <property type="match status" value="1"/>
</dbReference>
<protein>
    <submittedName>
        <fullName evidence="2">Glycosyltransferase involved in cell wall bisynthesis</fullName>
    </submittedName>
</protein>
<dbReference type="PANTHER" id="PTHR43685">
    <property type="entry name" value="GLYCOSYLTRANSFERASE"/>
    <property type="match status" value="1"/>
</dbReference>
<dbReference type="PANTHER" id="PTHR43685:SF2">
    <property type="entry name" value="GLYCOSYLTRANSFERASE 2-LIKE DOMAIN-CONTAINING PROTEIN"/>
    <property type="match status" value="1"/>
</dbReference>
<dbReference type="InterPro" id="IPR029044">
    <property type="entry name" value="Nucleotide-diphossugar_trans"/>
</dbReference>
<keyword evidence="3" id="KW-1185">Reference proteome</keyword>
<dbReference type="Proteomes" id="UP000190235">
    <property type="component" value="Chromosome I"/>
</dbReference>